<comment type="caution">
    <text evidence="2">The sequence shown here is derived from an EMBL/GenBank/DDBJ whole genome shotgun (WGS) entry which is preliminary data.</text>
</comment>
<feature type="non-terminal residue" evidence="2">
    <location>
        <position position="1"/>
    </location>
</feature>
<sequence>DRAPNNRDTAAQDVPATDEATVYQATDQSAATARDRAAAVRDALAAADRRRAARDALDAVEPSTQSIASHLTSSRRYHLRSSLRCPRRPQRCRSASTRRCPRRPRRCRSSPKDRDYAVRDAIASADEAAADRAAATAADPLQTWPPESD</sequence>
<reference evidence="2 3" key="1">
    <citation type="journal article" date="2012" name="Genome Biol.">
        <title>Genome and low-iron response of an oceanic diatom adapted to chronic iron limitation.</title>
        <authorList>
            <person name="Lommer M."/>
            <person name="Specht M."/>
            <person name="Roy A.S."/>
            <person name="Kraemer L."/>
            <person name="Andreson R."/>
            <person name="Gutowska M.A."/>
            <person name="Wolf J."/>
            <person name="Bergner S.V."/>
            <person name="Schilhabel M.B."/>
            <person name="Klostermeier U.C."/>
            <person name="Beiko R.G."/>
            <person name="Rosenstiel P."/>
            <person name="Hippler M."/>
            <person name="Laroche J."/>
        </authorList>
    </citation>
    <scope>NUCLEOTIDE SEQUENCE [LARGE SCALE GENOMIC DNA]</scope>
    <source>
        <strain evidence="2 3">CCMP1005</strain>
    </source>
</reference>
<proteinExistence type="predicted"/>
<feature type="compositionally biased region" description="Basic residues" evidence="1">
    <location>
        <begin position="73"/>
        <end position="91"/>
    </location>
</feature>
<feature type="region of interest" description="Disordered" evidence="1">
    <location>
        <begin position="49"/>
        <end position="149"/>
    </location>
</feature>
<name>K0SFF4_THAOC</name>
<feature type="compositionally biased region" description="Low complexity" evidence="1">
    <location>
        <begin position="119"/>
        <end position="139"/>
    </location>
</feature>
<keyword evidence="3" id="KW-1185">Reference proteome</keyword>
<evidence type="ECO:0000313" key="2">
    <source>
        <dbReference type="EMBL" id="EJK59656.1"/>
    </source>
</evidence>
<dbReference type="EMBL" id="AGNL01022561">
    <property type="protein sequence ID" value="EJK59656.1"/>
    <property type="molecule type" value="Genomic_DNA"/>
</dbReference>
<evidence type="ECO:0000313" key="3">
    <source>
        <dbReference type="Proteomes" id="UP000266841"/>
    </source>
</evidence>
<feature type="compositionally biased region" description="Basic residues" evidence="1">
    <location>
        <begin position="99"/>
        <end position="109"/>
    </location>
</feature>
<gene>
    <name evidence="2" type="ORF">THAOC_20087</name>
</gene>
<organism evidence="2 3">
    <name type="scientific">Thalassiosira oceanica</name>
    <name type="common">Marine diatom</name>
    <dbReference type="NCBI Taxonomy" id="159749"/>
    <lineage>
        <taxon>Eukaryota</taxon>
        <taxon>Sar</taxon>
        <taxon>Stramenopiles</taxon>
        <taxon>Ochrophyta</taxon>
        <taxon>Bacillariophyta</taxon>
        <taxon>Coscinodiscophyceae</taxon>
        <taxon>Thalassiosirophycidae</taxon>
        <taxon>Thalassiosirales</taxon>
        <taxon>Thalassiosiraceae</taxon>
        <taxon>Thalassiosira</taxon>
    </lineage>
</organism>
<accession>K0SFF4</accession>
<dbReference type="Proteomes" id="UP000266841">
    <property type="component" value="Unassembled WGS sequence"/>
</dbReference>
<feature type="region of interest" description="Disordered" evidence="1">
    <location>
        <begin position="1"/>
        <end position="22"/>
    </location>
</feature>
<dbReference type="AlphaFoldDB" id="K0SFF4"/>
<protein>
    <submittedName>
        <fullName evidence="2">Uncharacterized protein</fullName>
    </submittedName>
</protein>
<evidence type="ECO:0000256" key="1">
    <source>
        <dbReference type="SAM" id="MobiDB-lite"/>
    </source>
</evidence>